<feature type="region of interest" description="Disordered" evidence="1">
    <location>
        <begin position="1"/>
        <end position="53"/>
    </location>
</feature>
<comment type="caution">
    <text evidence="2">The sequence shown here is derived from an EMBL/GenBank/DDBJ whole genome shotgun (WGS) entry which is preliminary data.</text>
</comment>
<keyword evidence="3" id="KW-1185">Reference proteome</keyword>
<organism evidence="2 3">
    <name type="scientific">Variimorphobacter saccharofermentans</name>
    <dbReference type="NCBI Taxonomy" id="2755051"/>
    <lineage>
        <taxon>Bacteria</taxon>
        <taxon>Bacillati</taxon>
        <taxon>Bacillota</taxon>
        <taxon>Clostridia</taxon>
        <taxon>Lachnospirales</taxon>
        <taxon>Lachnospiraceae</taxon>
        <taxon>Variimorphobacter</taxon>
    </lineage>
</organism>
<feature type="compositionally biased region" description="Polar residues" evidence="1">
    <location>
        <begin position="21"/>
        <end position="33"/>
    </location>
</feature>
<feature type="compositionally biased region" description="Low complexity" evidence="1">
    <location>
        <begin position="1"/>
        <end position="20"/>
    </location>
</feature>
<evidence type="ECO:0000313" key="3">
    <source>
        <dbReference type="Proteomes" id="UP000574276"/>
    </source>
</evidence>
<sequence length="53" mass="5586">MAKNKNNNYKNSSSYINKSNATNSSKEQSVSSIKDSHAQVPDKGTGRSGPGGN</sequence>
<accession>A0A839JYD6</accession>
<proteinExistence type="predicted"/>
<name>A0A839JYD6_9FIRM</name>
<gene>
    <name evidence="2" type="ORF">H0486_01105</name>
</gene>
<reference evidence="2 3" key="1">
    <citation type="submission" date="2020-07" db="EMBL/GenBank/DDBJ databases">
        <title>Characterization and genome sequencing of isolate MD1, a novel member within the family Lachnospiraceae.</title>
        <authorList>
            <person name="Rettenmaier R."/>
            <person name="Di Bello L."/>
            <person name="Zinser C."/>
            <person name="Scheitz K."/>
            <person name="Liebl W."/>
            <person name="Zverlov V."/>
        </authorList>
    </citation>
    <scope>NUCLEOTIDE SEQUENCE [LARGE SCALE GENOMIC DNA]</scope>
    <source>
        <strain evidence="2 3">MD1</strain>
    </source>
</reference>
<dbReference type="AlphaFoldDB" id="A0A839JYD6"/>
<dbReference type="EMBL" id="JACEGA010000001">
    <property type="protein sequence ID" value="MBB2181491.1"/>
    <property type="molecule type" value="Genomic_DNA"/>
</dbReference>
<dbReference type="RefSeq" id="WP_228351269.1">
    <property type="nucleotide sequence ID" value="NZ_JACEGA010000001.1"/>
</dbReference>
<dbReference type="Proteomes" id="UP000574276">
    <property type="component" value="Unassembled WGS sequence"/>
</dbReference>
<protein>
    <submittedName>
        <fullName evidence="2">Uncharacterized protein</fullName>
    </submittedName>
</protein>
<evidence type="ECO:0000256" key="1">
    <source>
        <dbReference type="SAM" id="MobiDB-lite"/>
    </source>
</evidence>
<evidence type="ECO:0000313" key="2">
    <source>
        <dbReference type="EMBL" id="MBB2181491.1"/>
    </source>
</evidence>